<keyword evidence="2" id="KW-0378">Hydrolase</keyword>
<keyword evidence="2" id="KW-0645">Protease</keyword>
<comment type="function">
    <text evidence="2">Hydrolase that can remove 'Lys-48'-linked conjugated ubiquitin from proteins.</text>
</comment>
<dbReference type="PANTHER" id="PTHR12473:SF8">
    <property type="entry name" value="UBIQUITIN CARBOXYL-TERMINAL HYDROLASE MINDY-4-RELATED"/>
    <property type="match status" value="1"/>
</dbReference>
<dbReference type="GO" id="GO:1990380">
    <property type="term" value="F:K48-linked deubiquitinase activity"/>
    <property type="evidence" value="ECO:0007669"/>
    <property type="project" value="UniProtKB-UniRule"/>
</dbReference>
<organism evidence="4">
    <name type="scientific">Clastoptera arizonana</name>
    <name type="common">Arizona spittle bug</name>
    <dbReference type="NCBI Taxonomy" id="38151"/>
    <lineage>
        <taxon>Eukaryota</taxon>
        <taxon>Metazoa</taxon>
        <taxon>Ecdysozoa</taxon>
        <taxon>Arthropoda</taxon>
        <taxon>Hexapoda</taxon>
        <taxon>Insecta</taxon>
        <taxon>Pterygota</taxon>
        <taxon>Neoptera</taxon>
        <taxon>Paraneoptera</taxon>
        <taxon>Hemiptera</taxon>
        <taxon>Auchenorrhyncha</taxon>
        <taxon>Cercopoidea</taxon>
        <taxon>Clastopteridae</taxon>
        <taxon>Clastoptera</taxon>
    </lineage>
</organism>
<dbReference type="EC" id="3.4.19.12" evidence="2"/>
<sequence length="446" mass="50151">MSEFKKKTLAVISNVSKNKTLVSSFQKEEEEEGPLKVDYHPPKFEILARALQMSVAKRNENMALSGDRVMYARNQQLPSSKPVVVGGTPITEDIAFGLRNTVFGTTVAPARGEWLRTGLVFREPDKNLSYGLKAARNGTRGLISVIQAEVVKYLLFNKRDTSQSPEQLLKASLIRQIEALLSAICDILWRIGEATKATLCLPQEVVYIPHSHNYFQDSITEKLHIFDFTNKEDLQIFLKRYIYLFMEEPGPGALLILYSAILTRGIPKVLHDLEDDKGHLVTCAEEGSLCIVTLLLTGRATPFLHNGVVYVGDEEHYAVPQFGILGRGEIGFLLYEEGAEERVPGSRLKTPSLPIWVVCCLGHYGILFNTNRELLRNYHAERRFDLMYYTCGGNQCQLTVDTRQDQADSSVNSEESATSSLANLEKLIHTKWQDAHIHWTGSTVFI</sequence>
<dbReference type="SMART" id="SM01174">
    <property type="entry name" value="DUF4205"/>
    <property type="match status" value="1"/>
</dbReference>
<gene>
    <name evidence="4" type="ORF">g.25566</name>
</gene>
<dbReference type="Pfam" id="PF13898">
    <property type="entry name" value="MINDY-3_4_CD"/>
    <property type="match status" value="1"/>
</dbReference>
<dbReference type="GO" id="GO:0006508">
    <property type="term" value="P:proteolysis"/>
    <property type="evidence" value="ECO:0007669"/>
    <property type="project" value="UniProtKB-KW"/>
</dbReference>
<protein>
    <recommendedName>
        <fullName evidence="2">Ubiquitin carboxyl-terminal hydrolase MINDY</fullName>
        <ecNumber evidence="2">3.4.19.12</ecNumber>
    </recommendedName>
</protein>
<proteinExistence type="inferred from homology"/>
<dbReference type="PANTHER" id="PTHR12473">
    <property type="entry name" value="UBIQUITIN CARBOXYL-TERMINAL HYDROLASE MINDY-4-RELATED"/>
    <property type="match status" value="1"/>
</dbReference>
<evidence type="ECO:0000259" key="3">
    <source>
        <dbReference type="SMART" id="SM01174"/>
    </source>
</evidence>
<evidence type="ECO:0000256" key="1">
    <source>
        <dbReference type="ARBA" id="ARBA00011074"/>
    </source>
</evidence>
<keyword evidence="2" id="KW-0833">Ubl conjugation pathway</keyword>
<dbReference type="InterPro" id="IPR025257">
    <property type="entry name" value="MINDY-3/4_CD"/>
</dbReference>
<keyword evidence="2" id="KW-0788">Thiol protease</keyword>
<name>A0A1B6CE23_9HEMI</name>
<comment type="catalytic activity">
    <reaction evidence="2">
        <text>Thiol-dependent hydrolysis of ester, thioester, amide, peptide and isopeptide bonds formed by the C-terminal Gly of ubiquitin (a 76-residue protein attached to proteins as an intracellular targeting signal).</text>
        <dbReference type="EC" id="3.4.19.12"/>
    </reaction>
</comment>
<dbReference type="AlphaFoldDB" id="A0A1B6CE23"/>
<dbReference type="GO" id="GO:0004843">
    <property type="term" value="F:cysteine-type deubiquitinase activity"/>
    <property type="evidence" value="ECO:0007669"/>
    <property type="project" value="UniProtKB-UniRule"/>
</dbReference>
<comment type="similarity">
    <text evidence="1 2">Belongs to the MINDY deubiquitinase family. FAM188 subfamily.</text>
</comment>
<reference evidence="4" key="1">
    <citation type="submission" date="2015-12" db="EMBL/GenBank/DDBJ databases">
        <title>De novo transcriptome assembly of four potential Pierce s Disease insect vectors from Arizona vineyards.</title>
        <authorList>
            <person name="Tassone E.E."/>
        </authorList>
    </citation>
    <scope>NUCLEOTIDE SEQUENCE</scope>
</reference>
<accession>A0A1B6CE23</accession>
<dbReference type="GO" id="GO:0071108">
    <property type="term" value="P:protein K48-linked deubiquitination"/>
    <property type="evidence" value="ECO:0007669"/>
    <property type="project" value="InterPro"/>
</dbReference>
<evidence type="ECO:0000256" key="2">
    <source>
        <dbReference type="RuleBase" id="RU367088"/>
    </source>
</evidence>
<evidence type="ECO:0000313" key="4">
    <source>
        <dbReference type="EMBL" id="JAS11651.1"/>
    </source>
</evidence>
<dbReference type="EMBL" id="GEDC01025647">
    <property type="protein sequence ID" value="JAS11651.1"/>
    <property type="molecule type" value="Transcribed_RNA"/>
</dbReference>
<dbReference type="InterPro" id="IPR039785">
    <property type="entry name" value="MINY3/4"/>
</dbReference>
<feature type="domain" description="Deubiquitinating enzyme MINDY-3/4 conserved" evidence="3">
    <location>
        <begin position="99"/>
        <end position="441"/>
    </location>
</feature>